<dbReference type="FunFam" id="1.10.10.10:FF:000163">
    <property type="entry name" value="MarR family transcriptional regulator"/>
    <property type="match status" value="1"/>
</dbReference>
<evidence type="ECO:0000256" key="3">
    <source>
        <dbReference type="ARBA" id="ARBA00023015"/>
    </source>
</evidence>
<dbReference type="InterPro" id="IPR036388">
    <property type="entry name" value="WH-like_DNA-bd_sf"/>
</dbReference>
<evidence type="ECO:0000256" key="5">
    <source>
        <dbReference type="ARBA" id="ARBA00023163"/>
    </source>
</evidence>
<dbReference type="Proteomes" id="UP000035996">
    <property type="component" value="Unassembled WGS sequence"/>
</dbReference>
<dbReference type="PANTHER" id="PTHR33164:SF5">
    <property type="entry name" value="ORGANIC HYDROPEROXIDE RESISTANCE TRANSCRIPTIONAL REGULATOR"/>
    <property type="match status" value="1"/>
</dbReference>
<dbReference type="SUPFAM" id="SSF46785">
    <property type="entry name" value="Winged helix' DNA-binding domain"/>
    <property type="match status" value="1"/>
</dbReference>
<organism evidence="6 7">
    <name type="scientific">Guptibacillus hwajinpoensis</name>
    <dbReference type="NCBI Taxonomy" id="208199"/>
    <lineage>
        <taxon>Bacteria</taxon>
        <taxon>Bacillati</taxon>
        <taxon>Bacillota</taxon>
        <taxon>Bacilli</taxon>
        <taxon>Bacillales</taxon>
        <taxon>Guptibacillaceae</taxon>
        <taxon>Guptibacillus</taxon>
    </lineage>
</organism>
<accession>A0A0J6CJX6</accession>
<dbReference type="InterPro" id="IPR036390">
    <property type="entry name" value="WH_DNA-bd_sf"/>
</dbReference>
<keyword evidence="5" id="KW-0804">Transcription</keyword>
<dbReference type="PROSITE" id="PS50995">
    <property type="entry name" value="HTH_MARR_2"/>
    <property type="match status" value="1"/>
</dbReference>
<dbReference type="InterPro" id="IPR000835">
    <property type="entry name" value="HTH_MarR-typ"/>
</dbReference>
<dbReference type="OrthoDB" id="9806864at2"/>
<dbReference type="EMBL" id="LELK01000004">
    <property type="protein sequence ID" value="KMM36516.1"/>
    <property type="molecule type" value="Genomic_DNA"/>
</dbReference>
<dbReference type="SMART" id="SM00347">
    <property type="entry name" value="HTH_MARR"/>
    <property type="match status" value="1"/>
</dbReference>
<dbReference type="Gene3D" id="1.10.10.10">
    <property type="entry name" value="Winged helix-like DNA-binding domain superfamily/Winged helix DNA-binding domain"/>
    <property type="match status" value="1"/>
</dbReference>
<keyword evidence="2" id="KW-0963">Cytoplasm</keyword>
<dbReference type="GO" id="GO:0003700">
    <property type="term" value="F:DNA-binding transcription factor activity"/>
    <property type="evidence" value="ECO:0007669"/>
    <property type="project" value="InterPro"/>
</dbReference>
<dbReference type="GO" id="GO:0006950">
    <property type="term" value="P:response to stress"/>
    <property type="evidence" value="ECO:0007669"/>
    <property type="project" value="TreeGrafter"/>
</dbReference>
<protein>
    <submittedName>
        <fullName evidence="6">MarR family transcriptional regulator</fullName>
    </submittedName>
</protein>
<dbReference type="AlphaFoldDB" id="A0A0J6CJX6"/>
<reference evidence="6" key="1">
    <citation type="submission" date="2015-06" db="EMBL/GenBank/DDBJ databases">
        <authorList>
            <person name="Liu B."/>
            <person name="Wang J."/>
            <person name="Zhu Y."/>
            <person name="Liu G."/>
            <person name="Chen Q."/>
            <person name="Zheng C."/>
            <person name="Che J."/>
            <person name="Ge C."/>
            <person name="Shi H."/>
            <person name="Pan Z."/>
            <person name="Liu X."/>
        </authorList>
    </citation>
    <scope>NUCLEOTIDE SEQUENCE [LARGE SCALE GENOMIC DNA]</scope>
    <source>
        <strain evidence="6">DSM 16346</strain>
    </source>
</reference>
<evidence type="ECO:0000256" key="2">
    <source>
        <dbReference type="ARBA" id="ARBA00022490"/>
    </source>
</evidence>
<keyword evidence="4" id="KW-0238">DNA-binding</keyword>
<evidence type="ECO:0000313" key="7">
    <source>
        <dbReference type="Proteomes" id="UP000035996"/>
    </source>
</evidence>
<dbReference type="STRING" id="157733.AB986_11115"/>
<comment type="caution">
    <text evidence="6">The sequence shown here is derived from an EMBL/GenBank/DDBJ whole genome shotgun (WGS) entry which is preliminary data.</text>
</comment>
<keyword evidence="7" id="KW-1185">Reference proteome</keyword>
<dbReference type="GeneID" id="301325203"/>
<sequence length="149" mass="17197">MELNEQLKLENQLCFSVYACSREITKMYRPYLDKLGITYPQYLVLLVLWEQHETTVKALGAELYLDSGTLTPLLKRMEESGLVRRERSKEDERKVMVRLTTKGEELRDEASIIPDAMATNSGLSKEEFTKALSGFQQLLDHIHSVNDKK</sequence>
<dbReference type="Pfam" id="PF22381">
    <property type="entry name" value="Staph_reg_Sar_Rot"/>
    <property type="match status" value="1"/>
</dbReference>
<evidence type="ECO:0000256" key="4">
    <source>
        <dbReference type="ARBA" id="ARBA00023125"/>
    </source>
</evidence>
<gene>
    <name evidence="6" type="ORF">AB986_11115</name>
</gene>
<dbReference type="InterPro" id="IPR055166">
    <property type="entry name" value="Transc_reg_Sar_Rot_HTH"/>
</dbReference>
<dbReference type="GO" id="GO:0003677">
    <property type="term" value="F:DNA binding"/>
    <property type="evidence" value="ECO:0007669"/>
    <property type="project" value="UniProtKB-KW"/>
</dbReference>
<keyword evidence="3" id="KW-0805">Transcription regulation</keyword>
<dbReference type="InterPro" id="IPR039422">
    <property type="entry name" value="MarR/SlyA-like"/>
</dbReference>
<dbReference type="GO" id="GO:0005737">
    <property type="term" value="C:cytoplasm"/>
    <property type="evidence" value="ECO:0007669"/>
    <property type="project" value="UniProtKB-SubCell"/>
</dbReference>
<name>A0A0J6CJX6_9BACL</name>
<comment type="subcellular location">
    <subcellularLocation>
        <location evidence="1">Cytoplasm</location>
    </subcellularLocation>
</comment>
<dbReference type="RefSeq" id="WP_048311228.1">
    <property type="nucleotide sequence ID" value="NZ_CP119526.1"/>
</dbReference>
<dbReference type="PATRIC" id="fig|157733.3.peg.237"/>
<dbReference type="PANTHER" id="PTHR33164">
    <property type="entry name" value="TRANSCRIPTIONAL REGULATOR, MARR FAMILY"/>
    <property type="match status" value="1"/>
</dbReference>
<evidence type="ECO:0000313" key="6">
    <source>
        <dbReference type="EMBL" id="KMM36516.1"/>
    </source>
</evidence>
<proteinExistence type="predicted"/>
<evidence type="ECO:0000256" key="1">
    <source>
        <dbReference type="ARBA" id="ARBA00004496"/>
    </source>
</evidence>